<evidence type="ECO:0000313" key="12">
    <source>
        <dbReference type="Proteomes" id="UP000248134"/>
    </source>
</evidence>
<dbReference type="PANTHER" id="PTHR30151">
    <property type="entry name" value="ALKANE SULFONATE ABC TRANSPORTER-RELATED, MEMBRANE SUBUNIT"/>
    <property type="match status" value="1"/>
</dbReference>
<evidence type="ECO:0000256" key="9">
    <source>
        <dbReference type="RuleBase" id="RU363032"/>
    </source>
</evidence>
<keyword evidence="4" id="KW-1003">Cell membrane</keyword>
<gene>
    <name evidence="11" type="ORF">DNX69_01765</name>
</gene>
<dbReference type="GO" id="GO:0042918">
    <property type="term" value="P:alkanesulfonate transmembrane transport"/>
    <property type="evidence" value="ECO:0007669"/>
    <property type="project" value="UniProtKB-ARBA"/>
</dbReference>
<evidence type="ECO:0000256" key="4">
    <source>
        <dbReference type="ARBA" id="ARBA00022475"/>
    </source>
</evidence>
<feature type="transmembrane region" description="Helical" evidence="9">
    <location>
        <begin position="39"/>
        <end position="59"/>
    </location>
</feature>
<feature type="transmembrane region" description="Helical" evidence="9">
    <location>
        <begin position="139"/>
        <end position="159"/>
    </location>
</feature>
<keyword evidence="5 9" id="KW-0812">Transmembrane</keyword>
<dbReference type="SUPFAM" id="SSF161098">
    <property type="entry name" value="MetI-like"/>
    <property type="match status" value="1"/>
</dbReference>
<dbReference type="PANTHER" id="PTHR30151:SF0">
    <property type="entry name" value="ABC TRANSPORTER PERMEASE PROTEIN MJ0413-RELATED"/>
    <property type="match status" value="1"/>
</dbReference>
<keyword evidence="3 9" id="KW-0813">Transport</keyword>
<dbReference type="CDD" id="cd06261">
    <property type="entry name" value="TM_PBP2"/>
    <property type="match status" value="1"/>
</dbReference>
<dbReference type="InterPro" id="IPR000515">
    <property type="entry name" value="MetI-like"/>
</dbReference>
<protein>
    <submittedName>
        <fullName evidence="11">ABC transporter permease</fullName>
    </submittedName>
</protein>
<evidence type="ECO:0000256" key="1">
    <source>
        <dbReference type="ARBA" id="ARBA00004651"/>
    </source>
</evidence>
<keyword evidence="7 9" id="KW-0472">Membrane</keyword>
<evidence type="ECO:0000256" key="7">
    <source>
        <dbReference type="ARBA" id="ARBA00023136"/>
    </source>
</evidence>
<dbReference type="Gene3D" id="1.10.3720.10">
    <property type="entry name" value="MetI-like"/>
    <property type="match status" value="1"/>
</dbReference>
<feature type="transmembrane region" description="Helical" evidence="9">
    <location>
        <begin position="106"/>
        <end position="127"/>
    </location>
</feature>
<dbReference type="Pfam" id="PF00528">
    <property type="entry name" value="BPD_transp_1"/>
    <property type="match status" value="1"/>
</dbReference>
<dbReference type="AlphaFoldDB" id="A0A323V0W6"/>
<feature type="domain" description="ABC transmembrane type-1" evidence="10">
    <location>
        <begin position="99"/>
        <end position="279"/>
    </location>
</feature>
<reference evidence="11 12" key="1">
    <citation type="submission" date="2018-06" db="EMBL/GenBank/DDBJ databases">
        <title>Draft Whole-Genome Sequence of the purple photosynthetic bacterium Rhodospeudomonas palustris XCP.</title>
        <authorList>
            <person name="Rayyan A."/>
            <person name="Meyer T.E."/>
            <person name="Kyndt J.A."/>
        </authorList>
    </citation>
    <scope>NUCLEOTIDE SEQUENCE [LARGE SCALE GENOMIC DNA]</scope>
    <source>
        <strain evidence="11 12">XCP</strain>
    </source>
</reference>
<comment type="similarity">
    <text evidence="2 9">Belongs to the binding-protein-dependent transport system permease family.</text>
</comment>
<comment type="caution">
    <text evidence="11">The sequence shown here is derived from an EMBL/GenBank/DDBJ whole genome shotgun (WGS) entry which is preliminary data.</text>
</comment>
<evidence type="ECO:0000313" key="11">
    <source>
        <dbReference type="EMBL" id="PZA13808.1"/>
    </source>
</evidence>
<organism evidence="11 12">
    <name type="scientific">Rhodopseudomonas palustris</name>
    <dbReference type="NCBI Taxonomy" id="1076"/>
    <lineage>
        <taxon>Bacteria</taxon>
        <taxon>Pseudomonadati</taxon>
        <taxon>Pseudomonadota</taxon>
        <taxon>Alphaproteobacteria</taxon>
        <taxon>Hyphomicrobiales</taxon>
        <taxon>Nitrobacteraceae</taxon>
        <taxon>Rhodopseudomonas</taxon>
    </lineage>
</organism>
<evidence type="ECO:0000256" key="2">
    <source>
        <dbReference type="ARBA" id="ARBA00009306"/>
    </source>
</evidence>
<dbReference type="RefSeq" id="WP_110784305.1">
    <property type="nucleotide sequence ID" value="NZ_QKQS01000003.1"/>
</dbReference>
<dbReference type="Proteomes" id="UP000248134">
    <property type="component" value="Unassembled WGS sequence"/>
</dbReference>
<evidence type="ECO:0000256" key="5">
    <source>
        <dbReference type="ARBA" id="ARBA00022692"/>
    </source>
</evidence>
<name>A0A323V0W6_RHOPL</name>
<dbReference type="EMBL" id="QKQS01000003">
    <property type="protein sequence ID" value="PZA13808.1"/>
    <property type="molecule type" value="Genomic_DNA"/>
</dbReference>
<feature type="transmembrane region" description="Helical" evidence="9">
    <location>
        <begin position="260"/>
        <end position="280"/>
    </location>
</feature>
<accession>A0A323V0W6</accession>
<proteinExistence type="inferred from homology"/>
<dbReference type="FunFam" id="1.10.3720.10:FF:000003">
    <property type="entry name" value="Aliphatic sulfonate ABC transporter permease"/>
    <property type="match status" value="1"/>
</dbReference>
<evidence type="ECO:0000256" key="6">
    <source>
        <dbReference type="ARBA" id="ARBA00022989"/>
    </source>
</evidence>
<dbReference type="OrthoDB" id="8138334at2"/>
<evidence type="ECO:0000259" key="10">
    <source>
        <dbReference type="PROSITE" id="PS50928"/>
    </source>
</evidence>
<comment type="subcellular location">
    <subcellularLocation>
        <location evidence="1 9">Cell membrane</location>
        <topology evidence="1 9">Multi-pass membrane protein</topology>
    </subcellularLocation>
</comment>
<feature type="transmembrane region" description="Helical" evidence="9">
    <location>
        <begin position="228"/>
        <end position="248"/>
    </location>
</feature>
<evidence type="ECO:0000256" key="8">
    <source>
        <dbReference type="ARBA" id="ARBA00056719"/>
    </source>
</evidence>
<sequence length="295" mass="31972">MSFESTVSRSAMGRPSITKAVVAPARDSTRQLRKLAARLRATALALIVPLGLLLAWDLMVRWTGTRLVPPPSGVATMMWDFAFGGIYDDAYSASLPIHFWKSVQRVYGGFFLAALIGIPLGLMLGRIPLLRALLDPTLSLLRPIPVTAWLPLSMIFFGLGPKSAVFLVFLGAFYPILLNTVFGVKSVDVRLFEAAGMLGCSGPQLFRSVVLPAALPSIFNGLRLGASFAWILIVVGEMTGVPEGLGAVIMDGRTLSRTDLVITGMIIIGITGFLSDRILVMLSNYFLRWSPQHHA</sequence>
<dbReference type="InterPro" id="IPR035906">
    <property type="entry name" value="MetI-like_sf"/>
</dbReference>
<comment type="function">
    <text evidence="8">Probably part of an ABC transporter complex. Probably responsible for the translocation of the substrate across the membrane.</text>
</comment>
<keyword evidence="6 9" id="KW-1133">Transmembrane helix</keyword>
<evidence type="ECO:0000256" key="3">
    <source>
        <dbReference type="ARBA" id="ARBA00022448"/>
    </source>
</evidence>
<dbReference type="GO" id="GO:0005886">
    <property type="term" value="C:plasma membrane"/>
    <property type="evidence" value="ECO:0007669"/>
    <property type="project" value="UniProtKB-SubCell"/>
</dbReference>
<feature type="transmembrane region" description="Helical" evidence="9">
    <location>
        <begin position="165"/>
        <end position="184"/>
    </location>
</feature>
<dbReference type="PROSITE" id="PS50928">
    <property type="entry name" value="ABC_TM1"/>
    <property type="match status" value="1"/>
</dbReference>